<reference evidence="2 3" key="1">
    <citation type="submission" date="2024-01" db="EMBL/GenBank/DDBJ databases">
        <title>The complete chloroplast genome sequence of Lithospermum erythrorhizon: insights into the phylogenetic relationship among Boraginaceae species and the maternal lineages of purple gromwells.</title>
        <authorList>
            <person name="Okada T."/>
            <person name="Watanabe K."/>
        </authorList>
    </citation>
    <scope>NUCLEOTIDE SEQUENCE [LARGE SCALE GENOMIC DNA]</scope>
</reference>
<evidence type="ECO:0000256" key="1">
    <source>
        <dbReference type="SAM" id="MobiDB-lite"/>
    </source>
</evidence>
<accession>A0AAV3RSQ8</accession>
<feature type="compositionally biased region" description="Basic residues" evidence="1">
    <location>
        <begin position="89"/>
        <end position="111"/>
    </location>
</feature>
<evidence type="ECO:0000313" key="3">
    <source>
        <dbReference type="Proteomes" id="UP001454036"/>
    </source>
</evidence>
<sequence length="111" mass="12706">MAATKRIRAQMELGSTSQGIEGPTYRDICTLEILEESPKKGRPYVEIRSVPTLRVEHEAMLIRDLREYQNIFAWEPKDILGVDPAMSVHRTKSSKRSGPSRRRRGKPSAKR</sequence>
<keyword evidence="3" id="KW-1185">Reference proteome</keyword>
<organism evidence="2 3">
    <name type="scientific">Lithospermum erythrorhizon</name>
    <name type="common">Purple gromwell</name>
    <name type="synonym">Lithospermum officinale var. erythrorhizon</name>
    <dbReference type="NCBI Taxonomy" id="34254"/>
    <lineage>
        <taxon>Eukaryota</taxon>
        <taxon>Viridiplantae</taxon>
        <taxon>Streptophyta</taxon>
        <taxon>Embryophyta</taxon>
        <taxon>Tracheophyta</taxon>
        <taxon>Spermatophyta</taxon>
        <taxon>Magnoliopsida</taxon>
        <taxon>eudicotyledons</taxon>
        <taxon>Gunneridae</taxon>
        <taxon>Pentapetalae</taxon>
        <taxon>asterids</taxon>
        <taxon>lamiids</taxon>
        <taxon>Boraginales</taxon>
        <taxon>Boraginaceae</taxon>
        <taxon>Boraginoideae</taxon>
        <taxon>Lithospermeae</taxon>
        <taxon>Lithospermum</taxon>
    </lineage>
</organism>
<gene>
    <name evidence="2" type="ORF">LIER_31782</name>
</gene>
<feature type="region of interest" description="Disordered" evidence="1">
    <location>
        <begin position="83"/>
        <end position="111"/>
    </location>
</feature>
<dbReference type="AlphaFoldDB" id="A0AAV3RSQ8"/>
<comment type="caution">
    <text evidence="2">The sequence shown here is derived from an EMBL/GenBank/DDBJ whole genome shotgun (WGS) entry which is preliminary data.</text>
</comment>
<name>A0AAV3RSQ8_LITER</name>
<dbReference type="Proteomes" id="UP001454036">
    <property type="component" value="Unassembled WGS sequence"/>
</dbReference>
<proteinExistence type="predicted"/>
<evidence type="ECO:0000313" key="2">
    <source>
        <dbReference type="EMBL" id="GAA0184494.1"/>
    </source>
</evidence>
<dbReference type="EMBL" id="BAABME010011943">
    <property type="protein sequence ID" value="GAA0184494.1"/>
    <property type="molecule type" value="Genomic_DNA"/>
</dbReference>
<protein>
    <submittedName>
        <fullName evidence="2">Uncharacterized protein</fullName>
    </submittedName>
</protein>